<sequence>MSRTGVLSLLASLTGAAALLGDVLSLVILVVPRAAPQSHVEAVFTIVNLAGLLLGVCCGLSKGRLKRASRKVDRLRPARRDLVS</sequence>
<keyword evidence="1" id="KW-0472">Membrane</keyword>
<evidence type="ECO:0000313" key="2">
    <source>
        <dbReference type="EMBL" id="GFJ82186.1"/>
    </source>
</evidence>
<keyword evidence="1" id="KW-1133">Transmembrane helix</keyword>
<comment type="caution">
    <text evidence="2">The sequence shown here is derived from an EMBL/GenBank/DDBJ whole genome shotgun (WGS) entry which is preliminary data.</text>
</comment>
<protein>
    <submittedName>
        <fullName evidence="2">Uncharacterized protein</fullName>
    </submittedName>
</protein>
<dbReference type="RefSeq" id="WP_173062370.1">
    <property type="nucleotide sequence ID" value="NZ_BAABGO010000016.1"/>
</dbReference>
<keyword evidence="3" id="KW-1185">Reference proteome</keyword>
<organism evidence="2 3">
    <name type="scientific">Phytohabitans houttuyneae</name>
    <dbReference type="NCBI Taxonomy" id="1076126"/>
    <lineage>
        <taxon>Bacteria</taxon>
        <taxon>Bacillati</taxon>
        <taxon>Actinomycetota</taxon>
        <taxon>Actinomycetes</taxon>
        <taxon>Micromonosporales</taxon>
        <taxon>Micromonosporaceae</taxon>
    </lineage>
</organism>
<dbReference type="AlphaFoldDB" id="A0A6V8KJN2"/>
<dbReference type="EMBL" id="BLPF01000002">
    <property type="protein sequence ID" value="GFJ82186.1"/>
    <property type="molecule type" value="Genomic_DNA"/>
</dbReference>
<proteinExistence type="predicted"/>
<feature type="transmembrane region" description="Helical" evidence="1">
    <location>
        <begin position="42"/>
        <end position="61"/>
    </location>
</feature>
<gene>
    <name evidence="2" type="ORF">Phou_063660</name>
</gene>
<accession>A0A6V8KJN2</accession>
<reference evidence="2 3" key="2">
    <citation type="submission" date="2020-03" db="EMBL/GenBank/DDBJ databases">
        <authorList>
            <person name="Ichikawa N."/>
            <person name="Kimura A."/>
            <person name="Kitahashi Y."/>
            <person name="Uohara A."/>
        </authorList>
    </citation>
    <scope>NUCLEOTIDE SEQUENCE [LARGE SCALE GENOMIC DNA]</scope>
    <source>
        <strain evidence="2 3">NBRC 108639</strain>
    </source>
</reference>
<reference evidence="2 3" key="1">
    <citation type="submission" date="2020-03" db="EMBL/GenBank/DDBJ databases">
        <title>Whole genome shotgun sequence of Phytohabitans houttuyneae NBRC 108639.</title>
        <authorList>
            <person name="Komaki H."/>
            <person name="Tamura T."/>
        </authorList>
    </citation>
    <scope>NUCLEOTIDE SEQUENCE [LARGE SCALE GENOMIC DNA]</scope>
    <source>
        <strain evidence="2 3">NBRC 108639</strain>
    </source>
</reference>
<dbReference type="Proteomes" id="UP000482800">
    <property type="component" value="Unassembled WGS sequence"/>
</dbReference>
<evidence type="ECO:0000256" key="1">
    <source>
        <dbReference type="SAM" id="Phobius"/>
    </source>
</evidence>
<evidence type="ECO:0000313" key="3">
    <source>
        <dbReference type="Proteomes" id="UP000482800"/>
    </source>
</evidence>
<keyword evidence="1" id="KW-0812">Transmembrane</keyword>
<name>A0A6V8KJN2_9ACTN</name>